<organism evidence="9">
    <name type="scientific">marine sediment metagenome</name>
    <dbReference type="NCBI Taxonomy" id="412755"/>
    <lineage>
        <taxon>unclassified sequences</taxon>
        <taxon>metagenomes</taxon>
        <taxon>ecological metagenomes</taxon>
    </lineage>
</organism>
<dbReference type="PANTHER" id="PTHR30372:SF4">
    <property type="entry name" value="LIPID-A-DISACCHARIDE SYNTHASE, MITOCHONDRIAL-RELATED"/>
    <property type="match status" value="1"/>
</dbReference>
<evidence type="ECO:0000256" key="7">
    <source>
        <dbReference type="ARBA" id="ARBA00048975"/>
    </source>
</evidence>
<name>X0UEX7_9ZZZZ</name>
<keyword evidence="4" id="KW-0328">Glycosyltransferase</keyword>
<sequence length="164" mass="18445">QAAHSTIACSGSVSLELLYFTRPTVIYYKLSRVFEWLFRRVFSRVAKIRYVTLVNLLVCDEPFCQRAEPWDPHGPRADEPIFPEYPTSRDKSADVAEHVIEWLRQPAKHERCRQRLEELKARVAHGGASRAAATAILARLAKGATSPQKHAVGEQPAADHRSAA</sequence>
<dbReference type="GO" id="GO:0008915">
    <property type="term" value="F:lipid-A-disaccharide synthase activity"/>
    <property type="evidence" value="ECO:0007669"/>
    <property type="project" value="UniProtKB-EC"/>
</dbReference>
<protein>
    <recommendedName>
        <fullName evidence="1">lipid-A-disaccharide synthase</fullName>
        <ecNumber evidence="1">2.4.1.182</ecNumber>
    </recommendedName>
</protein>
<keyword evidence="5" id="KW-0808">Transferase</keyword>
<evidence type="ECO:0000256" key="5">
    <source>
        <dbReference type="ARBA" id="ARBA00022679"/>
    </source>
</evidence>
<evidence type="ECO:0000256" key="8">
    <source>
        <dbReference type="SAM" id="MobiDB-lite"/>
    </source>
</evidence>
<feature type="region of interest" description="Disordered" evidence="8">
    <location>
        <begin position="143"/>
        <end position="164"/>
    </location>
</feature>
<evidence type="ECO:0000313" key="9">
    <source>
        <dbReference type="EMBL" id="GAF97861.1"/>
    </source>
</evidence>
<dbReference type="EC" id="2.4.1.182" evidence="1"/>
<evidence type="ECO:0000256" key="2">
    <source>
        <dbReference type="ARBA" id="ARBA00022516"/>
    </source>
</evidence>
<dbReference type="EMBL" id="BARS01016113">
    <property type="protein sequence ID" value="GAF97861.1"/>
    <property type="molecule type" value="Genomic_DNA"/>
</dbReference>
<evidence type="ECO:0000256" key="3">
    <source>
        <dbReference type="ARBA" id="ARBA00022556"/>
    </source>
</evidence>
<dbReference type="AlphaFoldDB" id="X0UEX7"/>
<accession>X0UEX7</accession>
<gene>
    <name evidence="9" type="ORF">S01H1_26573</name>
</gene>
<dbReference type="GO" id="GO:0005543">
    <property type="term" value="F:phospholipid binding"/>
    <property type="evidence" value="ECO:0007669"/>
    <property type="project" value="TreeGrafter"/>
</dbReference>
<comment type="catalytic activity">
    <reaction evidence="7">
        <text>a lipid X + a UDP-2-N,3-O-bis[(3R)-3-hydroxyacyl]-alpha-D-glucosamine = a lipid A disaccharide + UDP + H(+)</text>
        <dbReference type="Rhea" id="RHEA:67828"/>
        <dbReference type="ChEBI" id="CHEBI:15378"/>
        <dbReference type="ChEBI" id="CHEBI:58223"/>
        <dbReference type="ChEBI" id="CHEBI:137748"/>
        <dbReference type="ChEBI" id="CHEBI:176338"/>
        <dbReference type="ChEBI" id="CHEBI:176343"/>
        <dbReference type="EC" id="2.4.1.182"/>
    </reaction>
</comment>
<keyword evidence="6" id="KW-0443">Lipid metabolism</keyword>
<dbReference type="GO" id="GO:0009245">
    <property type="term" value="P:lipid A biosynthetic process"/>
    <property type="evidence" value="ECO:0007669"/>
    <property type="project" value="UniProtKB-KW"/>
</dbReference>
<proteinExistence type="predicted"/>
<evidence type="ECO:0000256" key="1">
    <source>
        <dbReference type="ARBA" id="ARBA00012687"/>
    </source>
</evidence>
<dbReference type="Pfam" id="PF02684">
    <property type="entry name" value="LpxB"/>
    <property type="match status" value="1"/>
</dbReference>
<dbReference type="PANTHER" id="PTHR30372">
    <property type="entry name" value="LIPID-A-DISACCHARIDE SYNTHASE"/>
    <property type="match status" value="1"/>
</dbReference>
<dbReference type="InterPro" id="IPR003835">
    <property type="entry name" value="Glyco_trans_19"/>
</dbReference>
<reference evidence="9" key="1">
    <citation type="journal article" date="2014" name="Front. Microbiol.">
        <title>High frequency of phylogenetically diverse reductive dehalogenase-homologous genes in deep subseafloor sedimentary metagenomes.</title>
        <authorList>
            <person name="Kawai M."/>
            <person name="Futagami T."/>
            <person name="Toyoda A."/>
            <person name="Takaki Y."/>
            <person name="Nishi S."/>
            <person name="Hori S."/>
            <person name="Arai W."/>
            <person name="Tsubouchi T."/>
            <person name="Morono Y."/>
            <person name="Uchiyama I."/>
            <person name="Ito T."/>
            <person name="Fujiyama A."/>
            <person name="Inagaki F."/>
            <person name="Takami H."/>
        </authorList>
    </citation>
    <scope>NUCLEOTIDE SEQUENCE</scope>
    <source>
        <strain evidence="9">Expedition CK06-06</strain>
    </source>
</reference>
<keyword evidence="3" id="KW-0441">Lipid A biosynthesis</keyword>
<evidence type="ECO:0000256" key="6">
    <source>
        <dbReference type="ARBA" id="ARBA00023098"/>
    </source>
</evidence>
<evidence type="ECO:0000256" key="4">
    <source>
        <dbReference type="ARBA" id="ARBA00022676"/>
    </source>
</evidence>
<feature type="non-terminal residue" evidence="9">
    <location>
        <position position="1"/>
    </location>
</feature>
<comment type="caution">
    <text evidence="9">The sequence shown here is derived from an EMBL/GenBank/DDBJ whole genome shotgun (WGS) entry which is preliminary data.</text>
</comment>
<dbReference type="GO" id="GO:0016020">
    <property type="term" value="C:membrane"/>
    <property type="evidence" value="ECO:0007669"/>
    <property type="project" value="GOC"/>
</dbReference>
<keyword evidence="2" id="KW-0444">Lipid biosynthesis</keyword>